<gene>
    <name evidence="5" type="ORF">GEV33_014141</name>
</gene>
<feature type="compositionally biased region" description="Basic residues" evidence="4">
    <location>
        <begin position="517"/>
        <end position="532"/>
    </location>
</feature>
<dbReference type="Gene3D" id="1.25.40.20">
    <property type="entry name" value="Ankyrin repeat-containing domain"/>
    <property type="match status" value="3"/>
</dbReference>
<keyword evidence="2 3" id="KW-0040">ANK repeat</keyword>
<evidence type="ECO:0000256" key="2">
    <source>
        <dbReference type="ARBA" id="ARBA00023043"/>
    </source>
</evidence>
<feature type="compositionally biased region" description="Basic and acidic residues" evidence="4">
    <location>
        <begin position="470"/>
        <end position="480"/>
    </location>
</feature>
<feature type="repeat" description="ANK" evidence="3">
    <location>
        <begin position="305"/>
        <end position="337"/>
    </location>
</feature>
<feature type="region of interest" description="Disordered" evidence="4">
    <location>
        <begin position="608"/>
        <end position="695"/>
    </location>
</feature>
<dbReference type="SUPFAM" id="SSF48403">
    <property type="entry name" value="Ankyrin repeat"/>
    <property type="match status" value="1"/>
</dbReference>
<feature type="compositionally biased region" description="Polar residues" evidence="4">
    <location>
        <begin position="653"/>
        <end position="667"/>
    </location>
</feature>
<dbReference type="PANTHER" id="PTHR24161">
    <property type="entry name" value="ANK_REP_REGION DOMAIN-CONTAINING PROTEIN-RELATED"/>
    <property type="match status" value="1"/>
</dbReference>
<feature type="compositionally biased region" description="Basic and acidic residues" evidence="4">
    <location>
        <begin position="820"/>
        <end position="879"/>
    </location>
</feature>
<feature type="region of interest" description="Disordered" evidence="4">
    <location>
        <begin position="984"/>
        <end position="1335"/>
    </location>
</feature>
<feature type="compositionally biased region" description="Polar residues" evidence="4">
    <location>
        <begin position="1207"/>
        <end position="1219"/>
    </location>
</feature>
<feature type="compositionally biased region" description="Basic and acidic residues" evidence="4">
    <location>
        <begin position="608"/>
        <end position="622"/>
    </location>
</feature>
<evidence type="ECO:0000256" key="3">
    <source>
        <dbReference type="PROSITE-ProRule" id="PRU00023"/>
    </source>
</evidence>
<feature type="compositionally biased region" description="Basic and acidic residues" evidence="4">
    <location>
        <begin position="631"/>
        <end position="645"/>
    </location>
</feature>
<dbReference type="InterPro" id="IPR036770">
    <property type="entry name" value="Ankyrin_rpt-contain_sf"/>
</dbReference>
<accession>A0A8J6H5U4</accession>
<dbReference type="PROSITE" id="PS50297">
    <property type="entry name" value="ANK_REP_REGION"/>
    <property type="match status" value="5"/>
</dbReference>
<feature type="region of interest" description="Disordered" evidence="4">
    <location>
        <begin position="466"/>
        <end position="557"/>
    </location>
</feature>
<proteinExistence type="predicted"/>
<keyword evidence="6" id="KW-1185">Reference proteome</keyword>
<name>A0A8J6H5U4_TENMO</name>
<reference evidence="5" key="2">
    <citation type="submission" date="2021-08" db="EMBL/GenBank/DDBJ databases">
        <authorList>
            <person name="Eriksson T."/>
        </authorList>
    </citation>
    <scope>NUCLEOTIDE SEQUENCE</scope>
    <source>
        <strain evidence="5">Stoneville</strain>
        <tissue evidence="5">Whole head</tissue>
    </source>
</reference>
<evidence type="ECO:0000256" key="4">
    <source>
        <dbReference type="SAM" id="MobiDB-lite"/>
    </source>
</evidence>
<feature type="compositionally biased region" description="Basic residues" evidence="4">
    <location>
        <begin position="1059"/>
        <end position="1070"/>
    </location>
</feature>
<feature type="repeat" description="ANK" evidence="3">
    <location>
        <begin position="238"/>
        <end position="271"/>
    </location>
</feature>
<feature type="repeat" description="ANK" evidence="3">
    <location>
        <begin position="272"/>
        <end position="304"/>
    </location>
</feature>
<feature type="repeat" description="ANK" evidence="3">
    <location>
        <begin position="372"/>
        <end position="400"/>
    </location>
</feature>
<feature type="compositionally biased region" description="Basic and acidic residues" evidence="4">
    <location>
        <begin position="1095"/>
        <end position="1116"/>
    </location>
</feature>
<feature type="compositionally biased region" description="Basic and acidic residues" evidence="4">
    <location>
        <begin position="939"/>
        <end position="948"/>
    </location>
</feature>
<dbReference type="EMBL" id="JABDTM020028620">
    <property type="protein sequence ID" value="KAH0808650.1"/>
    <property type="molecule type" value="Genomic_DNA"/>
</dbReference>
<feature type="compositionally biased region" description="Basic and acidic residues" evidence="4">
    <location>
        <begin position="984"/>
        <end position="1017"/>
    </location>
</feature>
<evidence type="ECO:0000256" key="1">
    <source>
        <dbReference type="ARBA" id="ARBA00022737"/>
    </source>
</evidence>
<feature type="compositionally biased region" description="Basic residues" evidence="4">
    <location>
        <begin position="1293"/>
        <end position="1304"/>
    </location>
</feature>
<feature type="compositionally biased region" description="Low complexity" evidence="4">
    <location>
        <begin position="1"/>
        <end position="14"/>
    </location>
</feature>
<feature type="repeat" description="ANK" evidence="3">
    <location>
        <begin position="338"/>
        <end position="360"/>
    </location>
</feature>
<feature type="repeat" description="ANK" evidence="3">
    <location>
        <begin position="97"/>
        <end position="129"/>
    </location>
</feature>
<evidence type="ECO:0000313" key="6">
    <source>
        <dbReference type="Proteomes" id="UP000719412"/>
    </source>
</evidence>
<dbReference type="InterPro" id="IPR002110">
    <property type="entry name" value="Ankyrin_rpt"/>
</dbReference>
<keyword evidence="1" id="KW-0677">Repeat</keyword>
<feature type="compositionally biased region" description="Basic and acidic residues" evidence="4">
    <location>
        <begin position="1552"/>
        <end position="1561"/>
    </location>
</feature>
<feature type="compositionally biased region" description="Basic residues" evidence="4">
    <location>
        <begin position="1168"/>
        <end position="1185"/>
    </location>
</feature>
<dbReference type="Pfam" id="PF12796">
    <property type="entry name" value="Ank_2"/>
    <property type="match status" value="3"/>
</dbReference>
<dbReference type="Proteomes" id="UP000719412">
    <property type="component" value="Unassembled WGS sequence"/>
</dbReference>
<feature type="compositionally biased region" description="Polar residues" evidence="4">
    <location>
        <begin position="1023"/>
        <end position="1034"/>
    </location>
</feature>
<reference evidence="5" key="1">
    <citation type="journal article" date="2020" name="J Insects Food Feed">
        <title>The yellow mealworm (Tenebrio molitor) genome: a resource for the emerging insects as food and feed industry.</title>
        <authorList>
            <person name="Eriksson T."/>
            <person name="Andere A."/>
            <person name="Kelstrup H."/>
            <person name="Emery V."/>
            <person name="Picard C."/>
        </authorList>
    </citation>
    <scope>NUCLEOTIDE SEQUENCE</scope>
    <source>
        <strain evidence="5">Stoneville</strain>
        <tissue evidence="5">Whole head</tissue>
    </source>
</reference>
<feature type="region of interest" description="Disordered" evidence="4">
    <location>
        <begin position="1"/>
        <end position="20"/>
    </location>
</feature>
<evidence type="ECO:0000313" key="5">
    <source>
        <dbReference type="EMBL" id="KAH0808650.1"/>
    </source>
</evidence>
<feature type="region of interest" description="Disordered" evidence="4">
    <location>
        <begin position="896"/>
        <end position="962"/>
    </location>
</feature>
<feature type="region of interest" description="Disordered" evidence="4">
    <location>
        <begin position="1541"/>
        <end position="1561"/>
    </location>
</feature>
<feature type="compositionally biased region" description="Basic and acidic residues" evidence="4">
    <location>
        <begin position="1248"/>
        <end position="1259"/>
    </location>
</feature>
<feature type="compositionally biased region" description="Basic and acidic residues" evidence="4">
    <location>
        <begin position="914"/>
        <end position="930"/>
    </location>
</feature>
<dbReference type="SMART" id="SM00248">
    <property type="entry name" value="ANK"/>
    <property type="match status" value="12"/>
</dbReference>
<feature type="compositionally biased region" description="Basic and acidic residues" evidence="4">
    <location>
        <begin position="668"/>
        <end position="689"/>
    </location>
</feature>
<feature type="compositionally biased region" description="Basic residues" evidence="4">
    <location>
        <begin position="481"/>
        <end position="496"/>
    </location>
</feature>
<feature type="compositionally biased region" description="Polar residues" evidence="4">
    <location>
        <begin position="1541"/>
        <end position="1550"/>
    </location>
</feature>
<dbReference type="PANTHER" id="PTHR24161:SF124">
    <property type="entry name" value="TRANSIENT RECEPTOR POTENTIAL CHANNEL PYREXIA"/>
    <property type="match status" value="1"/>
</dbReference>
<comment type="caution">
    <text evidence="5">The sequence shown here is derived from an EMBL/GenBank/DDBJ whole genome shotgun (WGS) entry which is preliminary data.</text>
</comment>
<organism evidence="5 6">
    <name type="scientific">Tenebrio molitor</name>
    <name type="common">Yellow mealworm beetle</name>
    <dbReference type="NCBI Taxonomy" id="7067"/>
    <lineage>
        <taxon>Eukaryota</taxon>
        <taxon>Metazoa</taxon>
        <taxon>Ecdysozoa</taxon>
        <taxon>Arthropoda</taxon>
        <taxon>Hexapoda</taxon>
        <taxon>Insecta</taxon>
        <taxon>Pterygota</taxon>
        <taxon>Neoptera</taxon>
        <taxon>Endopterygota</taxon>
        <taxon>Coleoptera</taxon>
        <taxon>Polyphaga</taxon>
        <taxon>Cucujiformia</taxon>
        <taxon>Tenebrionidae</taxon>
        <taxon>Tenebrio</taxon>
    </lineage>
</organism>
<feature type="compositionally biased region" description="Basic and acidic residues" evidence="4">
    <location>
        <begin position="1037"/>
        <end position="1047"/>
    </location>
</feature>
<feature type="repeat" description="ANK" evidence="3">
    <location>
        <begin position="205"/>
        <end position="237"/>
    </location>
</feature>
<feature type="region of interest" description="Disordered" evidence="4">
    <location>
        <begin position="758"/>
        <end position="884"/>
    </location>
</feature>
<protein>
    <submittedName>
        <fullName evidence="5">Uncharacterized protein</fullName>
    </submittedName>
</protein>
<feature type="compositionally biased region" description="Basic and acidic residues" evidence="4">
    <location>
        <begin position="758"/>
        <end position="806"/>
    </location>
</feature>
<dbReference type="PROSITE" id="PS50088">
    <property type="entry name" value="ANK_REPEAT"/>
    <property type="match status" value="7"/>
</dbReference>
<feature type="compositionally biased region" description="Basic and acidic residues" evidence="4">
    <location>
        <begin position="1186"/>
        <end position="1205"/>
    </location>
</feature>
<feature type="compositionally biased region" description="Basic and acidic residues" evidence="4">
    <location>
        <begin position="1220"/>
        <end position="1236"/>
    </location>
</feature>
<sequence length="1561" mass="172250">MTSATSDATTTTGARHTKHRRAATIRGVSALMYAAQQGDVESVRKIVREQSEALLIRDRTGKTPLHYCCTSDNICAAQAADLLVMAAPDLVESHDEDGFTPLHLAVIAGNMPLVTFLLANKADVNAVDNEKHTVVHWATVCGETAALRAVLSAGAPVSTPDVHGGYPLHYAAQMCGGDKDSNLGLQVLQTLLAHSDIVVSVEDGDGRQPLLWAASAGSAKAVLALIRAKAAVEAPDKDGLTALHCAASRGHTDCIDSLLTLCGASPDVIDTNGCTALHYAVTLGHADATALLLAHGTDPNRQDRKGRTPAHCGCAKGQFETVKMIGAHGANLWLRNARGDLPLHEAAASGRRDLVRWLLDMRPSQVNARNNDGRCPLHLAALNDNADMCKILLDAGAQINPILRTSKNTFMTPLDCALQRGFRSTAKYLQLHGGVPANRLGDIRHGQAMNPGLNLQIKNDVTFWGDTSSDSERENGEVTRHSKRIQRKKLSHKYEKKRASLSGSDENSKLISGHLDGRHKRRFGEKNRRVKTGGRSDSSTSVEMSKHGSRKAPSGRFDYTNEIVINGKTEINIHQSKEIKTGEDQEVQNKIPSKLSTEVAEKVISEAEKVTAEVTVEKEKRPKSAKHAKVREKSSKSTGKEDSARRKSRPNSKHTQGNSEQSKQIQTTERKVAKSVEENKDKNENENDNRLVPGEVVKEATSHQIDAIKETKLADQQSLMSNTSEDVEEHKNLVVEAAVHEPPKSTVTEDQDLEVAKEQDLEGKHEVGQEVDVAKETNEAIDKKIEQDSGEKHNVEDEVEDSKGEGEGEGISESVAVAGEKIESEAIAETNDKSVEAEKTNGGSDVKESDVMKQPIKEREETEKKIEEVSDTLEEKKNENVTLEAGKSEVDAKLVETENNKVIDENLQETTVDTGKESSEKAEESEDKTNLDVSIADAPEIKDLKNEKEESEEQATAVSETVENNISKETVVVVEGAENKEELAGVENKLEKSEELGDELKNGREDGKLESEVKTETNDVVAAQSTENDISVNDANGKIEDELETVKNEGVATEEVQKPKSKKKSHRKKKQTSEDQAYEIIYKTIGDDEENEDVGSERSSVKDDATKQQTKREKLKAQKTISETKSSDEYSSDLESDSSTSTSITVKEHKSFRILNDEEAEKIESSKQKPKRVARKPKSPLKKQRSRSEENKKDKNKVKEMEKTTKSKIPTSLTKTPLSKSDKYLNIPDRKTKSSMESRVPSLPNINENRDKFKEHPRSDSNMSAPLMASVYSDNEKASASDLEEEEQQRGSAVRRKKVKRKSKAREARSAGSDYESSNVIDSGFEPSPRSSRIPKWKNMTERGVNMTSVTQSIQTNIRRYHLERKIFQHLLDLKRMQIRAGQHNEAILVKRAIDSYHQSCASTIGAGRYVPEDYSFRSFEKFLYLSLRKLQRNGADHLKGLPETAANPLLCTQSTHRCMHATHAYTGIPCAAYLPKMDHHTIPKIGFTSTQCKPGTGFLPTINPKKGVTLELCHGNDKQVISLPADRLDQNKRYYVTFTVKGSENTPPNEDTGHRHSKSD</sequence>